<dbReference type="EMBL" id="JELY01000717">
    <property type="protein sequence ID" value="KYF58388.1"/>
    <property type="molecule type" value="Genomic_DNA"/>
</dbReference>
<comment type="caution">
    <text evidence="2">The sequence shown here is derived from an EMBL/GenBank/DDBJ whole genome shotgun (WGS) entry which is preliminary data.</text>
</comment>
<feature type="compositionally biased region" description="Low complexity" evidence="1">
    <location>
        <begin position="42"/>
        <end position="52"/>
    </location>
</feature>
<reference evidence="2 3" key="1">
    <citation type="submission" date="2014-02" db="EMBL/GenBank/DDBJ databases">
        <title>The small core and large imbalanced accessory genome model reveals a collaborative survival strategy of Sorangium cellulosum strains in nature.</title>
        <authorList>
            <person name="Han K."/>
            <person name="Peng R."/>
            <person name="Blom J."/>
            <person name="Li Y.-Z."/>
        </authorList>
    </citation>
    <scope>NUCLEOTIDE SEQUENCE [LARGE SCALE GENOMIC DNA]</scope>
    <source>
        <strain evidence="2 3">So0157-25</strain>
    </source>
</reference>
<organism evidence="2 3">
    <name type="scientific">Sorangium cellulosum</name>
    <name type="common">Polyangium cellulosum</name>
    <dbReference type="NCBI Taxonomy" id="56"/>
    <lineage>
        <taxon>Bacteria</taxon>
        <taxon>Pseudomonadati</taxon>
        <taxon>Myxococcota</taxon>
        <taxon>Polyangia</taxon>
        <taxon>Polyangiales</taxon>
        <taxon>Polyangiaceae</taxon>
        <taxon>Sorangium</taxon>
    </lineage>
</organism>
<dbReference type="Proteomes" id="UP000075420">
    <property type="component" value="Unassembled WGS sequence"/>
</dbReference>
<evidence type="ECO:0000256" key="1">
    <source>
        <dbReference type="SAM" id="MobiDB-lite"/>
    </source>
</evidence>
<feature type="region of interest" description="Disordered" evidence="1">
    <location>
        <begin position="1"/>
        <end position="52"/>
    </location>
</feature>
<sequence length="65" mass="6790">MTRGAGEHVMTAVTTPPWVQSGQKMHRGKEGADARGRDARAARQSGGAGRSSARCGALALRAWQA</sequence>
<evidence type="ECO:0000313" key="2">
    <source>
        <dbReference type="EMBL" id="KYF58388.1"/>
    </source>
</evidence>
<name>A0A150PSH8_SORCE</name>
<dbReference type="AlphaFoldDB" id="A0A150PSH8"/>
<feature type="compositionally biased region" description="Basic and acidic residues" evidence="1">
    <location>
        <begin position="28"/>
        <end position="41"/>
    </location>
</feature>
<gene>
    <name evidence="2" type="ORF">BE08_31400</name>
</gene>
<protein>
    <submittedName>
        <fullName evidence="2">Uncharacterized protein</fullName>
    </submittedName>
</protein>
<evidence type="ECO:0000313" key="3">
    <source>
        <dbReference type="Proteomes" id="UP000075420"/>
    </source>
</evidence>
<feature type="compositionally biased region" description="Polar residues" evidence="1">
    <location>
        <begin position="12"/>
        <end position="23"/>
    </location>
</feature>
<accession>A0A150PSH8</accession>
<proteinExistence type="predicted"/>